<gene>
    <name evidence="1" type="ORF">Cgig2_025073</name>
</gene>
<dbReference type="OrthoDB" id="951912at2759"/>
<reference evidence="1" key="1">
    <citation type="submission" date="2022-04" db="EMBL/GenBank/DDBJ databases">
        <title>Carnegiea gigantea Genome sequencing and assembly v2.</title>
        <authorList>
            <person name="Copetti D."/>
            <person name="Sanderson M.J."/>
            <person name="Burquez A."/>
            <person name="Wojciechowski M.F."/>
        </authorList>
    </citation>
    <scope>NUCLEOTIDE SEQUENCE</scope>
    <source>
        <strain evidence="1">SGP5-SGP5p</strain>
        <tissue evidence="1">Aerial part</tissue>
    </source>
</reference>
<accession>A0A9Q1JR16</accession>
<dbReference type="AlphaFoldDB" id="A0A9Q1JR16"/>
<name>A0A9Q1JR16_9CARY</name>
<evidence type="ECO:0000313" key="1">
    <source>
        <dbReference type="EMBL" id="KAJ8429317.1"/>
    </source>
</evidence>
<keyword evidence="2" id="KW-1185">Reference proteome</keyword>
<comment type="caution">
    <text evidence="1">The sequence shown here is derived from an EMBL/GenBank/DDBJ whole genome shotgun (WGS) entry which is preliminary data.</text>
</comment>
<proteinExistence type="predicted"/>
<dbReference type="EMBL" id="JAKOGI010000908">
    <property type="protein sequence ID" value="KAJ8429317.1"/>
    <property type="molecule type" value="Genomic_DNA"/>
</dbReference>
<evidence type="ECO:0000313" key="2">
    <source>
        <dbReference type="Proteomes" id="UP001153076"/>
    </source>
</evidence>
<dbReference type="Proteomes" id="UP001153076">
    <property type="component" value="Unassembled WGS sequence"/>
</dbReference>
<protein>
    <submittedName>
        <fullName evidence="1">Uncharacterized protein</fullName>
    </submittedName>
</protein>
<organism evidence="1 2">
    <name type="scientific">Carnegiea gigantea</name>
    <dbReference type="NCBI Taxonomy" id="171969"/>
    <lineage>
        <taxon>Eukaryota</taxon>
        <taxon>Viridiplantae</taxon>
        <taxon>Streptophyta</taxon>
        <taxon>Embryophyta</taxon>
        <taxon>Tracheophyta</taxon>
        <taxon>Spermatophyta</taxon>
        <taxon>Magnoliopsida</taxon>
        <taxon>eudicotyledons</taxon>
        <taxon>Gunneridae</taxon>
        <taxon>Pentapetalae</taxon>
        <taxon>Caryophyllales</taxon>
        <taxon>Cactineae</taxon>
        <taxon>Cactaceae</taxon>
        <taxon>Cactoideae</taxon>
        <taxon>Echinocereeae</taxon>
        <taxon>Carnegiea</taxon>
    </lineage>
</organism>
<sequence length="225" mass="25671">MFQTNGFGSITMSSNVRDLIALTNEALSISITRKKSIIDANTIRLALHRQTWVAQDLWSPPGPDEKNGISSYGPIYNDSALVHGLLEVEDALVGLLWTEKENNLVLLLILPELRNPLNMMSNGSCSSLDRRFLYAKSESGEYASALDKYEYESGLCESRSEFNEYVSRLAEYEEDFESEQSESLRDKWSIYDEDDLKRMIRGSCIMEPCCTRHELDTSMNRTFLH</sequence>